<dbReference type="Proteomes" id="UP000758603">
    <property type="component" value="Unassembled WGS sequence"/>
</dbReference>
<dbReference type="OrthoDB" id="4779432at2759"/>
<name>A0A9P8UYL3_9PEZI</name>
<accession>A0A9P8UYL3</accession>
<dbReference type="RefSeq" id="XP_045964723.1">
    <property type="nucleotide sequence ID" value="XM_046099277.1"/>
</dbReference>
<dbReference type="EMBL" id="JAGPXC010000001">
    <property type="protein sequence ID" value="KAH6660592.1"/>
    <property type="molecule type" value="Genomic_DNA"/>
</dbReference>
<evidence type="ECO:0000313" key="2">
    <source>
        <dbReference type="Proteomes" id="UP000758603"/>
    </source>
</evidence>
<proteinExistence type="predicted"/>
<organism evidence="1 2">
    <name type="scientific">Truncatella angustata</name>
    <dbReference type="NCBI Taxonomy" id="152316"/>
    <lineage>
        <taxon>Eukaryota</taxon>
        <taxon>Fungi</taxon>
        <taxon>Dikarya</taxon>
        <taxon>Ascomycota</taxon>
        <taxon>Pezizomycotina</taxon>
        <taxon>Sordariomycetes</taxon>
        <taxon>Xylariomycetidae</taxon>
        <taxon>Amphisphaeriales</taxon>
        <taxon>Sporocadaceae</taxon>
        <taxon>Truncatella</taxon>
    </lineage>
</organism>
<keyword evidence="2" id="KW-1185">Reference proteome</keyword>
<protein>
    <submittedName>
        <fullName evidence="1">Uncharacterized protein</fullName>
    </submittedName>
</protein>
<gene>
    <name evidence="1" type="ORF">BKA67DRAFT_530682</name>
</gene>
<dbReference type="AlphaFoldDB" id="A0A9P8UYL3"/>
<comment type="caution">
    <text evidence="1">The sequence shown here is derived from an EMBL/GenBank/DDBJ whole genome shotgun (WGS) entry which is preliminary data.</text>
</comment>
<reference evidence="1" key="1">
    <citation type="journal article" date="2021" name="Nat. Commun.">
        <title>Genetic determinants of endophytism in the Arabidopsis root mycobiome.</title>
        <authorList>
            <person name="Mesny F."/>
            <person name="Miyauchi S."/>
            <person name="Thiergart T."/>
            <person name="Pickel B."/>
            <person name="Atanasova L."/>
            <person name="Karlsson M."/>
            <person name="Huettel B."/>
            <person name="Barry K.W."/>
            <person name="Haridas S."/>
            <person name="Chen C."/>
            <person name="Bauer D."/>
            <person name="Andreopoulos W."/>
            <person name="Pangilinan J."/>
            <person name="LaButti K."/>
            <person name="Riley R."/>
            <person name="Lipzen A."/>
            <person name="Clum A."/>
            <person name="Drula E."/>
            <person name="Henrissat B."/>
            <person name="Kohler A."/>
            <person name="Grigoriev I.V."/>
            <person name="Martin F.M."/>
            <person name="Hacquard S."/>
        </authorList>
    </citation>
    <scope>NUCLEOTIDE SEQUENCE</scope>
    <source>
        <strain evidence="1">MPI-SDFR-AT-0073</strain>
    </source>
</reference>
<evidence type="ECO:0000313" key="1">
    <source>
        <dbReference type="EMBL" id="KAH6660592.1"/>
    </source>
</evidence>
<sequence>MCSNIQALSDDDAQELLTSYMAAIDGLFLWGLLSKTSVVVGKFGAQCRPTDPILESVFVRRGENALRYPREAGIVGGDWSPGYNTMRIFEWAPHIRRPFSLPVIVATIVHELCHASLGILTCDDSYVGCLLDVATNGGHGEMFWKLNQFIMETFCMVFPEVEFFQKELKIIKLSLGRVQRSN</sequence>
<dbReference type="GeneID" id="70128169"/>